<accession>A0A8J2S5D0</accession>
<evidence type="ECO:0000313" key="15">
    <source>
        <dbReference type="Proteomes" id="UP000789595"/>
    </source>
</evidence>
<evidence type="ECO:0000259" key="10">
    <source>
        <dbReference type="PROSITE" id="PS50064"/>
    </source>
</evidence>
<evidence type="ECO:0000256" key="7">
    <source>
        <dbReference type="ARBA" id="ARBA00023163"/>
    </source>
</evidence>
<keyword evidence="3" id="KW-0863">Zinc-finger</keyword>
<dbReference type="GO" id="GO:0005634">
    <property type="term" value="C:nucleus"/>
    <property type="evidence" value="ECO:0007669"/>
    <property type="project" value="UniProtKB-SubCell"/>
</dbReference>
<dbReference type="InterPro" id="IPR001510">
    <property type="entry name" value="Znf_PARP"/>
</dbReference>
<feature type="compositionally biased region" description="Pro residues" evidence="9">
    <location>
        <begin position="481"/>
        <end position="495"/>
    </location>
</feature>
<dbReference type="SUPFAM" id="SSF46689">
    <property type="entry name" value="Homeodomain-like"/>
    <property type="match status" value="1"/>
</dbReference>
<feature type="domain" description="PARP-type" evidence="10">
    <location>
        <begin position="109"/>
        <end position="201"/>
    </location>
</feature>
<feature type="compositionally biased region" description="Acidic residues" evidence="9">
    <location>
        <begin position="229"/>
        <end position="247"/>
    </location>
</feature>
<evidence type="ECO:0000256" key="5">
    <source>
        <dbReference type="ARBA" id="ARBA00023015"/>
    </source>
</evidence>
<feature type="compositionally biased region" description="Pro residues" evidence="9">
    <location>
        <begin position="213"/>
        <end position="222"/>
    </location>
</feature>
<keyword evidence="15" id="KW-1185">Reference proteome</keyword>
<evidence type="ECO:0000256" key="3">
    <source>
        <dbReference type="ARBA" id="ARBA00022771"/>
    </source>
</evidence>
<feature type="region of interest" description="Disordered" evidence="9">
    <location>
        <begin position="207"/>
        <end position="255"/>
    </location>
</feature>
<dbReference type="OrthoDB" id="10258692at2759"/>
<dbReference type="PANTHER" id="PTHR12802">
    <property type="entry name" value="SWI/SNF COMPLEX-RELATED"/>
    <property type="match status" value="1"/>
</dbReference>
<feature type="domain" description="Myb-like" evidence="11">
    <location>
        <begin position="372"/>
        <end position="422"/>
    </location>
</feature>
<reference evidence="14" key="1">
    <citation type="submission" date="2021-11" db="EMBL/GenBank/DDBJ databases">
        <authorList>
            <consortium name="Genoscope - CEA"/>
            <person name="William W."/>
        </authorList>
    </citation>
    <scope>NUCLEOTIDE SEQUENCE</scope>
</reference>
<dbReference type="GO" id="GO:0003677">
    <property type="term" value="F:DNA binding"/>
    <property type="evidence" value="ECO:0007669"/>
    <property type="project" value="UniProtKB-KW"/>
</dbReference>
<dbReference type="AlphaFoldDB" id="A0A8J2S5D0"/>
<dbReference type="Proteomes" id="UP000789595">
    <property type="component" value="Unassembled WGS sequence"/>
</dbReference>
<dbReference type="PROSITE" id="PS50090">
    <property type="entry name" value="MYB_LIKE"/>
    <property type="match status" value="1"/>
</dbReference>
<evidence type="ECO:0008006" key="16">
    <source>
        <dbReference type="Google" id="ProtNLM"/>
    </source>
</evidence>
<evidence type="ECO:0000256" key="9">
    <source>
        <dbReference type="SAM" id="MobiDB-lite"/>
    </source>
</evidence>
<evidence type="ECO:0000256" key="4">
    <source>
        <dbReference type="ARBA" id="ARBA00022833"/>
    </source>
</evidence>
<feature type="region of interest" description="Disordered" evidence="9">
    <location>
        <begin position="480"/>
        <end position="509"/>
    </location>
</feature>
<dbReference type="InterPro" id="IPR009057">
    <property type="entry name" value="Homeodomain-like_sf"/>
</dbReference>
<evidence type="ECO:0000259" key="11">
    <source>
        <dbReference type="PROSITE" id="PS50090"/>
    </source>
</evidence>
<feature type="compositionally biased region" description="Low complexity" evidence="9">
    <location>
        <begin position="11"/>
        <end position="37"/>
    </location>
</feature>
<name>A0A8J2S5D0_9STRA</name>
<dbReference type="EMBL" id="CAKKNE010000001">
    <property type="protein sequence ID" value="CAH0364908.1"/>
    <property type="molecule type" value="Genomic_DNA"/>
</dbReference>
<dbReference type="SUPFAM" id="SSF57716">
    <property type="entry name" value="Glucocorticoid receptor-like (DNA-binding domain)"/>
    <property type="match status" value="2"/>
</dbReference>
<dbReference type="SMART" id="SM00717">
    <property type="entry name" value="SANT"/>
    <property type="match status" value="1"/>
</dbReference>
<dbReference type="InterPro" id="IPR017884">
    <property type="entry name" value="SANT_dom"/>
</dbReference>
<feature type="domain" description="PARP-type" evidence="10">
    <location>
        <begin position="253"/>
        <end position="344"/>
    </location>
</feature>
<feature type="compositionally biased region" description="Basic and acidic residues" evidence="9">
    <location>
        <begin position="350"/>
        <end position="362"/>
    </location>
</feature>
<dbReference type="Gene3D" id="3.30.1740.10">
    <property type="entry name" value="Zinc finger, PARP-type"/>
    <property type="match status" value="2"/>
</dbReference>
<dbReference type="InterPro" id="IPR006447">
    <property type="entry name" value="Myb_dom_plants"/>
</dbReference>
<dbReference type="Pfam" id="PF00249">
    <property type="entry name" value="Myb_DNA-binding"/>
    <property type="match status" value="1"/>
</dbReference>
<evidence type="ECO:0000259" key="12">
    <source>
        <dbReference type="PROSITE" id="PS51293"/>
    </source>
</evidence>
<dbReference type="PROSITE" id="PS50064">
    <property type="entry name" value="ZF_PARP_2"/>
    <property type="match status" value="2"/>
</dbReference>
<feature type="domain" description="SANT" evidence="12">
    <location>
        <begin position="380"/>
        <end position="426"/>
    </location>
</feature>
<dbReference type="GO" id="GO:0008270">
    <property type="term" value="F:zinc ion binding"/>
    <property type="evidence" value="ECO:0007669"/>
    <property type="project" value="UniProtKB-KW"/>
</dbReference>
<organism evidence="14 15">
    <name type="scientific">Pelagomonas calceolata</name>
    <dbReference type="NCBI Taxonomy" id="35677"/>
    <lineage>
        <taxon>Eukaryota</taxon>
        <taxon>Sar</taxon>
        <taxon>Stramenopiles</taxon>
        <taxon>Ochrophyta</taxon>
        <taxon>Pelagophyceae</taxon>
        <taxon>Pelagomonadales</taxon>
        <taxon>Pelagomonadaceae</taxon>
        <taxon>Pelagomonas</taxon>
    </lineage>
</organism>
<protein>
    <recommendedName>
        <fullName evidence="16">PARP-type domain-containing protein</fullName>
    </recommendedName>
</protein>
<keyword evidence="2" id="KW-0479">Metal-binding</keyword>
<dbReference type="CDD" id="cd00167">
    <property type="entry name" value="SANT"/>
    <property type="match status" value="1"/>
</dbReference>
<dbReference type="InterPro" id="IPR036957">
    <property type="entry name" value="Znf_PARP_sf"/>
</dbReference>
<dbReference type="NCBIfam" id="TIGR01557">
    <property type="entry name" value="myb_SHAQKYF"/>
    <property type="match status" value="1"/>
</dbReference>
<evidence type="ECO:0000313" key="14">
    <source>
        <dbReference type="EMBL" id="CAH0364908.1"/>
    </source>
</evidence>
<feature type="domain" description="HTH myb-type" evidence="13">
    <location>
        <begin position="377"/>
        <end position="426"/>
    </location>
</feature>
<keyword evidence="5" id="KW-0805">Transcription regulation</keyword>
<feature type="region of interest" description="Disordered" evidence="9">
    <location>
        <begin position="343"/>
        <end position="379"/>
    </location>
</feature>
<dbReference type="PROSITE" id="PS51293">
    <property type="entry name" value="SANT"/>
    <property type="match status" value="1"/>
</dbReference>
<dbReference type="InterPro" id="IPR017930">
    <property type="entry name" value="Myb_dom"/>
</dbReference>
<feature type="compositionally biased region" description="Pro residues" evidence="9">
    <location>
        <begin position="1"/>
        <end position="10"/>
    </location>
</feature>
<dbReference type="Pfam" id="PF00645">
    <property type="entry name" value="zf-PARP"/>
    <property type="match status" value="1"/>
</dbReference>
<keyword evidence="4" id="KW-0862">Zinc</keyword>
<evidence type="ECO:0000256" key="6">
    <source>
        <dbReference type="ARBA" id="ARBA00023125"/>
    </source>
</evidence>
<evidence type="ECO:0000256" key="1">
    <source>
        <dbReference type="ARBA" id="ARBA00004123"/>
    </source>
</evidence>
<keyword evidence="8" id="KW-0539">Nucleus</keyword>
<keyword evidence="6" id="KW-0238">DNA-binding</keyword>
<evidence type="ECO:0000259" key="13">
    <source>
        <dbReference type="PROSITE" id="PS51294"/>
    </source>
</evidence>
<proteinExistence type="predicted"/>
<dbReference type="Gene3D" id="1.10.10.60">
    <property type="entry name" value="Homeodomain-like"/>
    <property type="match status" value="1"/>
</dbReference>
<feature type="region of interest" description="Disordered" evidence="9">
    <location>
        <begin position="1"/>
        <end position="37"/>
    </location>
</feature>
<sequence>MAEPPRPPADPAAGAPAQPAPNPQILAPPGGPIPAAALPPTAALPVGPIPAAVAAAGLPPAAMLMAVPAPTPQEAGAAAAAAATAAFRQHMSAAASLPDASRGSGENTFVAGHAWDDRSKCQSVDCRRPLRAGDARIGKRPPSARLGQGKTRWYHLECVFASFRRACRRSKTITRQEDVRNLELLAPEDREKVKQMIDAWNAELRAATAADQPQPPVQPPQAPTVTGSSEDDDKAESASESEDDDDDVRPLPFLASIAPDGRSKCQYVHCPTREIRAGAARLGARPPSPRPGGNGRVQWFHVDCAFAATAWAGTRCRRSGPPDGLDALSPPDRARLLRLVADAKKRRRKADNGSERSVKQKTTEGAQPPAAPPPMSRGHWSEAEHAKFVAALAVHGRDWVKVAYAVGSRTLAQVRSHAQKHFLKQKDLANAPRGSGDPARAAIIARAVAARAAPAPAPPPQQQDSAAMLSALAAVCSHLAPPAPVPIRGPQPPPQGEGDGGWADDAPAP</sequence>
<evidence type="ECO:0000256" key="2">
    <source>
        <dbReference type="ARBA" id="ARBA00022723"/>
    </source>
</evidence>
<comment type="subcellular location">
    <subcellularLocation>
        <location evidence="1">Nucleus</location>
    </subcellularLocation>
</comment>
<dbReference type="SMART" id="SM01336">
    <property type="entry name" value="zf-PARP"/>
    <property type="match status" value="2"/>
</dbReference>
<evidence type="ECO:0000256" key="8">
    <source>
        <dbReference type="ARBA" id="ARBA00023242"/>
    </source>
</evidence>
<comment type="caution">
    <text evidence="14">The sequence shown here is derived from an EMBL/GenBank/DDBJ whole genome shotgun (WGS) entry which is preliminary data.</text>
</comment>
<dbReference type="InterPro" id="IPR001005">
    <property type="entry name" value="SANT/Myb"/>
</dbReference>
<keyword evidence="7" id="KW-0804">Transcription</keyword>
<dbReference type="PROSITE" id="PS51294">
    <property type="entry name" value="HTH_MYB"/>
    <property type="match status" value="1"/>
</dbReference>
<gene>
    <name evidence="14" type="ORF">PECAL_1P12980</name>
</gene>